<dbReference type="PANTHER" id="PTHR34072:SF57">
    <property type="entry name" value="RNA-DIRECTED DNA POLYMERASE"/>
    <property type="match status" value="1"/>
</dbReference>
<evidence type="ECO:0000259" key="7">
    <source>
        <dbReference type="Pfam" id="PF17917"/>
    </source>
</evidence>
<dbReference type="EMBL" id="SSTE01008830">
    <property type="protein sequence ID" value="KAA0054404.1"/>
    <property type="molecule type" value="Genomic_DNA"/>
</dbReference>
<dbReference type="EMBL" id="SSTD01019234">
    <property type="protein sequence ID" value="TYJ96831.1"/>
    <property type="molecule type" value="Genomic_DNA"/>
</dbReference>
<dbReference type="GO" id="GO:0016787">
    <property type="term" value="F:hydrolase activity"/>
    <property type="evidence" value="ECO:0007669"/>
    <property type="project" value="UniProtKB-KW"/>
</dbReference>
<dbReference type="Proteomes" id="UP000321947">
    <property type="component" value="Unassembled WGS sequence"/>
</dbReference>
<keyword evidence="4" id="KW-0255">Endonuclease</keyword>
<dbReference type="AlphaFoldDB" id="A0A5D3BDV0"/>
<evidence type="ECO:0000256" key="5">
    <source>
        <dbReference type="ARBA" id="ARBA00022801"/>
    </source>
</evidence>
<dbReference type="PANTHER" id="PTHR34072">
    <property type="entry name" value="ENZYMATIC POLYPROTEIN-RELATED"/>
    <property type="match status" value="1"/>
</dbReference>
<keyword evidence="6" id="KW-0695">RNA-directed DNA polymerase</keyword>
<keyword evidence="2" id="KW-0548">Nucleotidyltransferase</keyword>
<accession>A0A5D3BDV0</accession>
<evidence type="ECO:0000256" key="4">
    <source>
        <dbReference type="ARBA" id="ARBA00022759"/>
    </source>
</evidence>
<dbReference type="Pfam" id="PF17917">
    <property type="entry name" value="RT_RNaseH"/>
    <property type="match status" value="1"/>
</dbReference>
<dbReference type="InterPro" id="IPR043502">
    <property type="entry name" value="DNA/RNA_pol_sf"/>
</dbReference>
<feature type="domain" description="Reverse transcriptase RNase H-like" evidence="7">
    <location>
        <begin position="3"/>
        <end position="77"/>
    </location>
</feature>
<evidence type="ECO:0000313" key="10">
    <source>
        <dbReference type="Proteomes" id="UP000321393"/>
    </source>
</evidence>
<keyword evidence="1" id="KW-0808">Transferase</keyword>
<evidence type="ECO:0000313" key="8">
    <source>
        <dbReference type="EMBL" id="KAA0054404.1"/>
    </source>
</evidence>
<dbReference type="SUPFAM" id="SSF56672">
    <property type="entry name" value="DNA/RNA polymerases"/>
    <property type="match status" value="1"/>
</dbReference>
<keyword evidence="3" id="KW-0540">Nuclease</keyword>
<evidence type="ECO:0000313" key="9">
    <source>
        <dbReference type="EMBL" id="TYJ96831.1"/>
    </source>
</evidence>
<dbReference type="CDD" id="cd09274">
    <property type="entry name" value="RNase_HI_RT_Ty3"/>
    <property type="match status" value="1"/>
</dbReference>
<evidence type="ECO:0000256" key="3">
    <source>
        <dbReference type="ARBA" id="ARBA00022722"/>
    </source>
</evidence>
<sequence length="99" mass="11699">MIHPIYYARKTLNEAQENYTTIEKELLAVVFTIEKFRSYIVGSKVMIHSDHSMIGYLMVKKDAEPRLFRWILLLQEFDLEIIDHKGTENHVADHLSLHN</sequence>
<proteinExistence type="predicted"/>
<evidence type="ECO:0000256" key="2">
    <source>
        <dbReference type="ARBA" id="ARBA00022695"/>
    </source>
</evidence>
<dbReference type="GO" id="GO:0003964">
    <property type="term" value="F:RNA-directed DNA polymerase activity"/>
    <property type="evidence" value="ECO:0007669"/>
    <property type="project" value="UniProtKB-KW"/>
</dbReference>
<reference evidence="10 11" key="1">
    <citation type="submission" date="2019-08" db="EMBL/GenBank/DDBJ databases">
        <title>Draft genome sequences of two oriental melons (Cucumis melo L. var makuwa).</title>
        <authorList>
            <person name="Kwon S.-Y."/>
        </authorList>
    </citation>
    <scope>NUCLEOTIDE SEQUENCE [LARGE SCALE GENOMIC DNA]</scope>
    <source>
        <strain evidence="11">cv. Chang Bougi</strain>
        <strain evidence="10">cv. SW 3</strain>
        <tissue evidence="9">Leaf</tissue>
    </source>
</reference>
<evidence type="ECO:0000313" key="11">
    <source>
        <dbReference type="Proteomes" id="UP000321947"/>
    </source>
</evidence>
<evidence type="ECO:0000256" key="1">
    <source>
        <dbReference type="ARBA" id="ARBA00022679"/>
    </source>
</evidence>
<name>A0A5D3BDV0_CUCMM</name>
<dbReference type="Proteomes" id="UP000321393">
    <property type="component" value="Unassembled WGS sequence"/>
</dbReference>
<keyword evidence="5" id="KW-0378">Hydrolase</keyword>
<dbReference type="InterPro" id="IPR041373">
    <property type="entry name" value="RT_RNaseH"/>
</dbReference>
<comment type="caution">
    <text evidence="9">The sequence shown here is derived from an EMBL/GenBank/DDBJ whole genome shotgun (WGS) entry which is preliminary data.</text>
</comment>
<dbReference type="OrthoDB" id="10055717at2759"/>
<dbReference type="GO" id="GO:0004519">
    <property type="term" value="F:endonuclease activity"/>
    <property type="evidence" value="ECO:0007669"/>
    <property type="project" value="UniProtKB-KW"/>
</dbReference>
<organism evidence="9 11">
    <name type="scientific">Cucumis melo var. makuwa</name>
    <name type="common">Oriental melon</name>
    <dbReference type="NCBI Taxonomy" id="1194695"/>
    <lineage>
        <taxon>Eukaryota</taxon>
        <taxon>Viridiplantae</taxon>
        <taxon>Streptophyta</taxon>
        <taxon>Embryophyta</taxon>
        <taxon>Tracheophyta</taxon>
        <taxon>Spermatophyta</taxon>
        <taxon>Magnoliopsida</taxon>
        <taxon>eudicotyledons</taxon>
        <taxon>Gunneridae</taxon>
        <taxon>Pentapetalae</taxon>
        <taxon>rosids</taxon>
        <taxon>fabids</taxon>
        <taxon>Cucurbitales</taxon>
        <taxon>Cucurbitaceae</taxon>
        <taxon>Benincaseae</taxon>
        <taxon>Cucumis</taxon>
    </lineage>
</organism>
<protein>
    <submittedName>
        <fullName evidence="9">Retrovirus-related Pol polyprotein from transposon 17.6</fullName>
    </submittedName>
</protein>
<gene>
    <name evidence="9" type="ORF">E5676_scaffold2750G00280</name>
    <name evidence="8" type="ORF">E6C27_scaffold24G001530</name>
</gene>
<evidence type="ECO:0000256" key="6">
    <source>
        <dbReference type="ARBA" id="ARBA00022918"/>
    </source>
</evidence>
<dbReference type="STRING" id="1194695.A0A5D3BDV0"/>